<dbReference type="Proteomes" id="UP000199021">
    <property type="component" value="Unassembled WGS sequence"/>
</dbReference>
<proteinExistence type="predicted"/>
<evidence type="ECO:0000313" key="2">
    <source>
        <dbReference type="Proteomes" id="UP000199021"/>
    </source>
</evidence>
<dbReference type="InParanoid" id="A0A1H9KRE1"/>
<dbReference type="RefSeq" id="WP_090171069.1">
    <property type="nucleotide sequence ID" value="NZ_FOFB01000021.1"/>
</dbReference>
<sequence>MSQPTNIFIESDLTFSFPAEWVIRKFDDTVAYQSLSGHGLKGVDFIALSPDGKLWLMEVKNYRPRNDESGREHRAIRRRPQELAEHVARKFSDTRRLIRIVNSSLRRVWWRRAWLWYLERIRPDGKSNYWFWSEAFRRANKPENIVFVLWMETPEEPDNYDEATRKALSSLLEPTAQLFVAEAERDMGLPIRVV</sequence>
<dbReference type="AlphaFoldDB" id="A0A1H9KRE1"/>
<protein>
    <recommendedName>
        <fullName evidence="3">NERD domain-containing protein</fullName>
    </recommendedName>
</protein>
<evidence type="ECO:0008006" key="3">
    <source>
        <dbReference type="Google" id="ProtNLM"/>
    </source>
</evidence>
<evidence type="ECO:0000313" key="1">
    <source>
        <dbReference type="EMBL" id="SER01731.1"/>
    </source>
</evidence>
<dbReference type="EMBL" id="FOFB01000021">
    <property type="protein sequence ID" value="SER01731.1"/>
    <property type="molecule type" value="Genomic_DNA"/>
</dbReference>
<keyword evidence="2" id="KW-1185">Reference proteome</keyword>
<gene>
    <name evidence="1" type="ORF">SAMN05444359_12185</name>
</gene>
<organism evidence="1 2">
    <name type="scientific">Neolewinella agarilytica</name>
    <dbReference type="NCBI Taxonomy" id="478744"/>
    <lineage>
        <taxon>Bacteria</taxon>
        <taxon>Pseudomonadati</taxon>
        <taxon>Bacteroidota</taxon>
        <taxon>Saprospiria</taxon>
        <taxon>Saprospirales</taxon>
        <taxon>Lewinellaceae</taxon>
        <taxon>Neolewinella</taxon>
    </lineage>
</organism>
<dbReference type="OrthoDB" id="878245at2"/>
<accession>A0A1H9KRE1</accession>
<reference evidence="2" key="1">
    <citation type="submission" date="2016-10" db="EMBL/GenBank/DDBJ databases">
        <authorList>
            <person name="Varghese N."/>
            <person name="Submissions S."/>
        </authorList>
    </citation>
    <scope>NUCLEOTIDE SEQUENCE [LARGE SCALE GENOMIC DNA]</scope>
    <source>
        <strain evidence="2">DSM 24740</strain>
    </source>
</reference>
<name>A0A1H9KRE1_9BACT</name>